<dbReference type="AlphaFoldDB" id="G7DYC8"/>
<dbReference type="InterPro" id="IPR050087">
    <property type="entry name" value="AON_synthase_class-II"/>
</dbReference>
<dbReference type="Proteomes" id="UP000009131">
    <property type="component" value="Unassembled WGS sequence"/>
</dbReference>
<evidence type="ECO:0000256" key="4">
    <source>
        <dbReference type="ARBA" id="ARBA00022898"/>
    </source>
</evidence>
<dbReference type="GO" id="GO:0016740">
    <property type="term" value="F:transferase activity"/>
    <property type="evidence" value="ECO:0007669"/>
    <property type="project" value="UniProtKB-KW"/>
</dbReference>
<reference evidence="6 7" key="1">
    <citation type="journal article" date="2011" name="J. Gen. Appl. Microbiol.">
        <title>Draft genome sequencing of the enigmatic basidiomycete Mixia osmundae.</title>
        <authorList>
            <person name="Nishida H."/>
            <person name="Nagatsuka Y."/>
            <person name="Sugiyama J."/>
        </authorList>
    </citation>
    <scope>NUCLEOTIDE SEQUENCE [LARGE SCALE GENOMIC DNA]</scope>
    <source>
        <strain evidence="7">CBS 9802 / IAM 14324 / JCM 22182 / KY 12970</strain>
    </source>
</reference>
<dbReference type="EMBL" id="BABT02000062">
    <property type="protein sequence ID" value="GAA95588.1"/>
    <property type="molecule type" value="Genomic_DNA"/>
</dbReference>
<dbReference type="PANTHER" id="PTHR13693">
    <property type="entry name" value="CLASS II AMINOTRANSFERASE/8-AMINO-7-OXONONANOATE SYNTHASE"/>
    <property type="match status" value="1"/>
</dbReference>
<comment type="cofactor">
    <cofactor evidence="1">
        <name>pyridoxal 5'-phosphate</name>
        <dbReference type="ChEBI" id="CHEBI:597326"/>
    </cofactor>
</comment>
<sequence length="429" mass="47360">MGLEDRLETALRSRHVRGNLRSIDGNMPAKHEVVDFSSNDYLSLGSSQRLQETLISSLRSASCYGPASSRLLDGNTSAHRQLEQRLCDTFNGKSALLFNSGYDANASLWSVLPCADDYVLYDEYVHASTHDGLRLSRCPKSQRQPFQHNSVLHLRQSLQSILATSDKVRTGQADVFVAVESLYSMDGDLAPLPDLLAAIEQELPLRNAHLMVDEAHTTGLYGPGGRGLVCHYGLAARVPLRLHTFGKSLASNGAVLLCSPTLRRYLVNYARPLIYSSTLSHFAIKAIDAALTEMLAASAARQHVLELSARARRQLTRLLEQPAHAERRLHLMPLCSADHLQCSPIIPILSSQPRMLAVFLQAKGLLLRPIAYPTVPIGTERVRLCIHARNTQAQVDLLLSALQEWLEMSPSSTPQLLSPQNSTMREAHL</sequence>
<dbReference type="GO" id="GO:0030170">
    <property type="term" value="F:pyridoxal phosphate binding"/>
    <property type="evidence" value="ECO:0007669"/>
    <property type="project" value="InterPro"/>
</dbReference>
<evidence type="ECO:0000313" key="7">
    <source>
        <dbReference type="Proteomes" id="UP000009131"/>
    </source>
</evidence>
<evidence type="ECO:0000313" key="6">
    <source>
        <dbReference type="EMBL" id="GAA95588.1"/>
    </source>
</evidence>
<dbReference type="InParanoid" id="G7DYC8"/>
<comment type="caution">
    <text evidence="6">The sequence shown here is derived from an EMBL/GenBank/DDBJ whole genome shotgun (WGS) entry which is preliminary data.</text>
</comment>
<dbReference type="STRING" id="764103.G7DYC8"/>
<keyword evidence="7" id="KW-1185">Reference proteome</keyword>
<feature type="domain" description="Aminotransferase class I/classII large" evidence="5">
    <location>
        <begin position="32"/>
        <end position="402"/>
    </location>
</feature>
<dbReference type="Pfam" id="PF00155">
    <property type="entry name" value="Aminotran_1_2"/>
    <property type="match status" value="1"/>
</dbReference>
<dbReference type="SUPFAM" id="SSF53383">
    <property type="entry name" value="PLP-dependent transferases"/>
    <property type="match status" value="1"/>
</dbReference>
<comment type="similarity">
    <text evidence="2">Belongs to the class-II pyridoxal-phosphate-dependent aminotransferase family. BioF subfamily.</text>
</comment>
<dbReference type="GO" id="GO:0009102">
    <property type="term" value="P:biotin biosynthetic process"/>
    <property type="evidence" value="ECO:0007669"/>
    <property type="project" value="TreeGrafter"/>
</dbReference>
<dbReference type="Gene3D" id="3.90.1150.10">
    <property type="entry name" value="Aspartate Aminotransferase, domain 1"/>
    <property type="match status" value="1"/>
</dbReference>
<evidence type="ECO:0000256" key="1">
    <source>
        <dbReference type="ARBA" id="ARBA00001933"/>
    </source>
</evidence>
<evidence type="ECO:0000259" key="5">
    <source>
        <dbReference type="Pfam" id="PF00155"/>
    </source>
</evidence>
<gene>
    <name evidence="6" type="primary">Mo02244</name>
    <name evidence="6" type="ORF">E5Q_02244</name>
</gene>
<dbReference type="Gene3D" id="3.40.640.10">
    <property type="entry name" value="Type I PLP-dependent aspartate aminotransferase-like (Major domain)"/>
    <property type="match status" value="1"/>
</dbReference>
<dbReference type="InterPro" id="IPR015422">
    <property type="entry name" value="PyrdxlP-dep_Trfase_small"/>
</dbReference>
<evidence type="ECO:0000256" key="2">
    <source>
        <dbReference type="ARBA" id="ARBA00010008"/>
    </source>
</evidence>
<evidence type="ECO:0000256" key="3">
    <source>
        <dbReference type="ARBA" id="ARBA00022679"/>
    </source>
</evidence>
<protein>
    <recommendedName>
        <fullName evidence="5">Aminotransferase class I/classII large domain-containing protein</fullName>
    </recommendedName>
</protein>
<dbReference type="OrthoDB" id="2382073at2759"/>
<dbReference type="HOGENOM" id="CLU_015846_3_0_1"/>
<keyword evidence="3" id="KW-0808">Transferase</keyword>
<dbReference type="InterPro" id="IPR004839">
    <property type="entry name" value="Aminotransferase_I/II_large"/>
</dbReference>
<name>G7DYC8_MIXOS</name>
<dbReference type="eggNOG" id="KOG1359">
    <property type="taxonomic scope" value="Eukaryota"/>
</dbReference>
<organism evidence="6 7">
    <name type="scientific">Mixia osmundae (strain CBS 9802 / IAM 14324 / JCM 22182 / KY 12970)</name>
    <dbReference type="NCBI Taxonomy" id="764103"/>
    <lineage>
        <taxon>Eukaryota</taxon>
        <taxon>Fungi</taxon>
        <taxon>Dikarya</taxon>
        <taxon>Basidiomycota</taxon>
        <taxon>Pucciniomycotina</taxon>
        <taxon>Mixiomycetes</taxon>
        <taxon>Mixiales</taxon>
        <taxon>Mixiaceae</taxon>
        <taxon>Mixia</taxon>
    </lineage>
</organism>
<reference evidence="6 7" key="2">
    <citation type="journal article" date="2012" name="Open Biol.">
        <title>Characteristics of nucleosomes and linker DNA regions on the genome of the basidiomycete Mixia osmundae revealed by mono- and dinucleosome mapping.</title>
        <authorList>
            <person name="Nishida H."/>
            <person name="Kondo S."/>
            <person name="Matsumoto T."/>
            <person name="Suzuki Y."/>
            <person name="Yoshikawa H."/>
            <person name="Taylor T.D."/>
            <person name="Sugiyama J."/>
        </authorList>
    </citation>
    <scope>NUCLEOTIDE SEQUENCE [LARGE SCALE GENOMIC DNA]</scope>
    <source>
        <strain evidence="7">CBS 9802 / IAM 14324 / JCM 22182 / KY 12970</strain>
    </source>
</reference>
<dbReference type="InterPro" id="IPR015421">
    <property type="entry name" value="PyrdxlP-dep_Trfase_major"/>
</dbReference>
<dbReference type="InterPro" id="IPR015424">
    <property type="entry name" value="PyrdxlP-dep_Trfase"/>
</dbReference>
<dbReference type="PANTHER" id="PTHR13693:SF77">
    <property type="entry name" value="8-AMINO-7-OXONONANOATE SYNTHASE"/>
    <property type="match status" value="1"/>
</dbReference>
<keyword evidence="4" id="KW-0663">Pyridoxal phosphate</keyword>
<accession>G7DYC8</accession>
<proteinExistence type="inferred from homology"/>